<dbReference type="Pfam" id="PF00646">
    <property type="entry name" value="F-box"/>
    <property type="match status" value="1"/>
</dbReference>
<dbReference type="Gene3D" id="1.20.1280.50">
    <property type="match status" value="1"/>
</dbReference>
<accession>A0A9W7HY02</accession>
<reference evidence="2" key="1">
    <citation type="submission" date="2023-05" db="EMBL/GenBank/DDBJ databases">
        <title>Genome and transcriptome analyses reveal genes involved in the formation of fine ridges on petal epidermal cells in Hibiscus trionum.</title>
        <authorList>
            <person name="Koshimizu S."/>
            <person name="Masuda S."/>
            <person name="Ishii T."/>
            <person name="Shirasu K."/>
            <person name="Hoshino A."/>
            <person name="Arita M."/>
        </authorList>
    </citation>
    <scope>NUCLEOTIDE SEQUENCE</scope>
    <source>
        <strain evidence="2">Hamamatsu line</strain>
    </source>
</reference>
<evidence type="ECO:0000313" key="3">
    <source>
        <dbReference type="Proteomes" id="UP001165190"/>
    </source>
</evidence>
<dbReference type="InterPro" id="IPR001810">
    <property type="entry name" value="F-box_dom"/>
</dbReference>
<dbReference type="AlphaFoldDB" id="A0A9W7HY02"/>
<feature type="domain" description="F-box" evidence="1">
    <location>
        <begin position="1"/>
        <end position="46"/>
    </location>
</feature>
<evidence type="ECO:0000259" key="1">
    <source>
        <dbReference type="PROSITE" id="PS50181"/>
    </source>
</evidence>
<proteinExistence type="predicted"/>
<dbReference type="CDD" id="cd22162">
    <property type="entry name" value="F-box_AtSKIP3-like"/>
    <property type="match status" value="1"/>
</dbReference>
<evidence type="ECO:0000313" key="2">
    <source>
        <dbReference type="EMBL" id="GMI85017.1"/>
    </source>
</evidence>
<dbReference type="SMART" id="SM00256">
    <property type="entry name" value="FBOX"/>
    <property type="match status" value="1"/>
</dbReference>
<name>A0A9W7HY02_HIBTR</name>
<dbReference type="PANTHER" id="PTHR32278">
    <property type="entry name" value="F-BOX DOMAIN-CONTAINING PROTEIN"/>
    <property type="match status" value="1"/>
</dbReference>
<dbReference type="OrthoDB" id="1918565at2759"/>
<comment type="caution">
    <text evidence="2">The sequence shown here is derived from an EMBL/GenBank/DDBJ whole genome shotgun (WGS) entry which is preliminary data.</text>
</comment>
<gene>
    <name evidence="2" type="ORF">HRI_002171000</name>
</gene>
<dbReference type="PANTHER" id="PTHR32278:SF11">
    <property type="entry name" value="F-BOX DOMAIN-CONTAINING PROTEIN"/>
    <property type="match status" value="1"/>
</dbReference>
<keyword evidence="3" id="KW-1185">Reference proteome</keyword>
<dbReference type="Proteomes" id="UP001165190">
    <property type="component" value="Unassembled WGS sequence"/>
</dbReference>
<dbReference type="EMBL" id="BSYR01000020">
    <property type="protein sequence ID" value="GMI85017.1"/>
    <property type="molecule type" value="Genomic_DNA"/>
</dbReference>
<sequence length="282" mass="32776">MNLDVLPYDCFAHILSLTSPIDACRISIISSSIRILADSDNVWEKFLPSDYREILSRLRRPLIYSSKKELFLRLCNPHLIDGGDKTFSLEKSTGKKRYMLSARELDITWADNPLFWSWKPFPTSRFHEVAELRTIWWLEIQGKINSRMLSPTTTYESYLIVKFVDRAYGLNFLPSKVSVEAGDVKSEGDVYLRQYESRKQCLESMWYSNRVELVLRSMAFRGITEERVPCQREDGWIEIELGRFYNEGGDDLEVKMSLKEVDGTHLKGGLVIEGIELRPKQL</sequence>
<dbReference type="PROSITE" id="PS50181">
    <property type="entry name" value="FBOX"/>
    <property type="match status" value="1"/>
</dbReference>
<dbReference type="SUPFAM" id="SSF81383">
    <property type="entry name" value="F-box domain"/>
    <property type="match status" value="1"/>
</dbReference>
<dbReference type="Pfam" id="PF14299">
    <property type="entry name" value="PP2"/>
    <property type="match status" value="1"/>
</dbReference>
<protein>
    <submittedName>
        <fullName evidence="2">Phloem protein 2-B15</fullName>
    </submittedName>
</protein>
<dbReference type="InterPro" id="IPR025886">
    <property type="entry name" value="PP2-like"/>
</dbReference>
<dbReference type="InterPro" id="IPR036047">
    <property type="entry name" value="F-box-like_dom_sf"/>
</dbReference>
<organism evidence="2 3">
    <name type="scientific">Hibiscus trionum</name>
    <name type="common">Flower of an hour</name>
    <dbReference type="NCBI Taxonomy" id="183268"/>
    <lineage>
        <taxon>Eukaryota</taxon>
        <taxon>Viridiplantae</taxon>
        <taxon>Streptophyta</taxon>
        <taxon>Embryophyta</taxon>
        <taxon>Tracheophyta</taxon>
        <taxon>Spermatophyta</taxon>
        <taxon>Magnoliopsida</taxon>
        <taxon>eudicotyledons</taxon>
        <taxon>Gunneridae</taxon>
        <taxon>Pentapetalae</taxon>
        <taxon>rosids</taxon>
        <taxon>malvids</taxon>
        <taxon>Malvales</taxon>
        <taxon>Malvaceae</taxon>
        <taxon>Malvoideae</taxon>
        <taxon>Hibiscus</taxon>
    </lineage>
</organism>